<accession>A0A8E2JW86</accession>
<dbReference type="OrthoDB" id="509124at2759"/>
<sequence>MLYFKSLAVLSSLAVLRAAAQTNLPDVPPGVFNASARIEINTTVDALWNAITNFPTYPDWNPFVRSAVVTDELFIPLPESEQMPIENKRLIFRVQIPPLPLPVSASTPDNPLHTQYSLENITHVQPELGRLAWKYLAPEAALSSERWTAVSTAADGKALYESREVFNGALAATIEVLYGTGLQEAFEAQATALKLLLEG</sequence>
<feature type="signal peptide" evidence="1">
    <location>
        <begin position="1"/>
        <end position="20"/>
    </location>
</feature>
<dbReference type="EMBL" id="KV748986">
    <property type="protein sequence ID" value="OCL11808.1"/>
    <property type="molecule type" value="Genomic_DNA"/>
</dbReference>
<dbReference type="InterPro" id="IPR023393">
    <property type="entry name" value="START-like_dom_sf"/>
</dbReference>
<dbReference type="Proteomes" id="UP000250140">
    <property type="component" value="Unassembled WGS sequence"/>
</dbReference>
<organism evidence="2 3">
    <name type="scientific">Glonium stellatum</name>
    <dbReference type="NCBI Taxonomy" id="574774"/>
    <lineage>
        <taxon>Eukaryota</taxon>
        <taxon>Fungi</taxon>
        <taxon>Dikarya</taxon>
        <taxon>Ascomycota</taxon>
        <taxon>Pezizomycotina</taxon>
        <taxon>Dothideomycetes</taxon>
        <taxon>Pleosporomycetidae</taxon>
        <taxon>Gloniales</taxon>
        <taxon>Gloniaceae</taxon>
        <taxon>Glonium</taxon>
    </lineage>
</organism>
<dbReference type="AlphaFoldDB" id="A0A8E2JW86"/>
<dbReference type="CDD" id="cd07822">
    <property type="entry name" value="SRPBCC_4"/>
    <property type="match status" value="1"/>
</dbReference>
<keyword evidence="3" id="KW-1185">Reference proteome</keyword>
<dbReference type="SUPFAM" id="SSF55961">
    <property type="entry name" value="Bet v1-like"/>
    <property type="match status" value="1"/>
</dbReference>
<feature type="chain" id="PRO_5034905262" description="Coenzyme Q-binding protein COQ10 START domain-containing protein" evidence="1">
    <location>
        <begin position="21"/>
        <end position="199"/>
    </location>
</feature>
<evidence type="ECO:0000313" key="2">
    <source>
        <dbReference type="EMBL" id="OCL11808.1"/>
    </source>
</evidence>
<dbReference type="Gene3D" id="3.30.530.20">
    <property type="match status" value="1"/>
</dbReference>
<keyword evidence="1" id="KW-0732">Signal</keyword>
<proteinExistence type="predicted"/>
<gene>
    <name evidence="2" type="ORF">AOQ84DRAFT_335308</name>
</gene>
<reference evidence="2 3" key="1">
    <citation type="journal article" date="2016" name="Nat. Commun.">
        <title>Ectomycorrhizal ecology is imprinted in the genome of the dominant symbiotic fungus Cenococcum geophilum.</title>
        <authorList>
            <consortium name="DOE Joint Genome Institute"/>
            <person name="Peter M."/>
            <person name="Kohler A."/>
            <person name="Ohm R.A."/>
            <person name="Kuo A."/>
            <person name="Krutzmann J."/>
            <person name="Morin E."/>
            <person name="Arend M."/>
            <person name="Barry K.W."/>
            <person name="Binder M."/>
            <person name="Choi C."/>
            <person name="Clum A."/>
            <person name="Copeland A."/>
            <person name="Grisel N."/>
            <person name="Haridas S."/>
            <person name="Kipfer T."/>
            <person name="LaButti K."/>
            <person name="Lindquist E."/>
            <person name="Lipzen A."/>
            <person name="Maire R."/>
            <person name="Meier B."/>
            <person name="Mihaltcheva S."/>
            <person name="Molinier V."/>
            <person name="Murat C."/>
            <person name="Poggeler S."/>
            <person name="Quandt C.A."/>
            <person name="Sperisen C."/>
            <person name="Tritt A."/>
            <person name="Tisserant E."/>
            <person name="Crous P.W."/>
            <person name="Henrissat B."/>
            <person name="Nehls U."/>
            <person name="Egli S."/>
            <person name="Spatafora J.W."/>
            <person name="Grigoriev I.V."/>
            <person name="Martin F.M."/>
        </authorList>
    </citation>
    <scope>NUCLEOTIDE SEQUENCE [LARGE SCALE GENOMIC DNA]</scope>
    <source>
        <strain evidence="2 3">CBS 207.34</strain>
    </source>
</reference>
<name>A0A8E2JW86_9PEZI</name>
<evidence type="ECO:0008006" key="4">
    <source>
        <dbReference type="Google" id="ProtNLM"/>
    </source>
</evidence>
<protein>
    <recommendedName>
        <fullName evidence="4">Coenzyme Q-binding protein COQ10 START domain-containing protein</fullName>
    </recommendedName>
</protein>
<evidence type="ECO:0000313" key="3">
    <source>
        <dbReference type="Proteomes" id="UP000250140"/>
    </source>
</evidence>
<evidence type="ECO:0000256" key="1">
    <source>
        <dbReference type="SAM" id="SignalP"/>
    </source>
</evidence>